<dbReference type="PANTHER" id="PTHR21193:SF3">
    <property type="entry name" value="OXIDOREDUCTASE-LIKE DOMAIN-CONTAINING PROTEIN 1"/>
    <property type="match status" value="1"/>
</dbReference>
<accession>A0A2T9Z1A3</accession>
<evidence type="ECO:0000313" key="2">
    <source>
        <dbReference type="EMBL" id="PVU84911.1"/>
    </source>
</evidence>
<dbReference type="EMBL" id="MBFT01001199">
    <property type="protein sequence ID" value="PVU84911.1"/>
    <property type="molecule type" value="Genomic_DNA"/>
</dbReference>
<keyword evidence="4" id="KW-1185">Reference proteome</keyword>
<evidence type="ECO:0000313" key="3">
    <source>
        <dbReference type="EMBL" id="PVU98370.1"/>
    </source>
</evidence>
<dbReference type="InterPro" id="IPR039251">
    <property type="entry name" value="OXLD1"/>
</dbReference>
<reference evidence="3 4" key="1">
    <citation type="journal article" date="2018" name="MBio">
        <title>Comparative Genomics Reveals the Core Gene Toolbox for the Fungus-Insect Symbiosis.</title>
        <authorList>
            <person name="Wang Y."/>
            <person name="Stata M."/>
            <person name="Wang W."/>
            <person name="Stajich J.E."/>
            <person name="White M.M."/>
            <person name="Moncalvo J.M."/>
        </authorList>
    </citation>
    <scope>NUCLEOTIDE SEQUENCE [LARGE SCALE GENOMIC DNA]</scope>
    <source>
        <strain evidence="3 4">AUS-77-4</strain>
    </source>
</reference>
<dbReference type="AlphaFoldDB" id="A0A2T9Z1A3"/>
<gene>
    <name evidence="3" type="ORF">BB559_001624</name>
    <name evidence="2" type="ORF">BB559_007311</name>
</gene>
<dbReference type="Pfam" id="PF09791">
    <property type="entry name" value="Oxidored-like"/>
    <property type="match status" value="1"/>
</dbReference>
<sequence>MDSQNNTIKTRIQLYLETVSKAKEKAKNKSNKDPLGPPGKPDIDDCCNTGCYPCIFDIYREKLTAYNNTMQKCNDEADIEDLLLKKKSKKAIQTNVKNFEPLKVKSIRKLGYNGVVIELEGFSKDIEKNVELGIAKGMHVGLRQVSRSTTISYD</sequence>
<organism evidence="3 4">
    <name type="scientific">Furculomyces boomerangus</name>
    <dbReference type="NCBI Taxonomy" id="61424"/>
    <lineage>
        <taxon>Eukaryota</taxon>
        <taxon>Fungi</taxon>
        <taxon>Fungi incertae sedis</taxon>
        <taxon>Zoopagomycota</taxon>
        <taxon>Kickxellomycotina</taxon>
        <taxon>Harpellomycetes</taxon>
        <taxon>Harpellales</taxon>
        <taxon>Harpellaceae</taxon>
        <taxon>Furculomyces</taxon>
    </lineage>
</organism>
<proteinExistence type="predicted"/>
<evidence type="ECO:0000259" key="1">
    <source>
        <dbReference type="Pfam" id="PF09791"/>
    </source>
</evidence>
<dbReference type="OrthoDB" id="5591725at2759"/>
<dbReference type="PANTHER" id="PTHR21193">
    <property type="entry name" value="OXIDOREDUCTASE-LIKE DOMAIN-CONTAINING PROTEIN 1"/>
    <property type="match status" value="1"/>
</dbReference>
<comment type="caution">
    <text evidence="3">The sequence shown here is derived from an EMBL/GenBank/DDBJ whole genome shotgun (WGS) entry which is preliminary data.</text>
</comment>
<dbReference type="EMBL" id="MBFT01000082">
    <property type="protein sequence ID" value="PVU98370.1"/>
    <property type="molecule type" value="Genomic_DNA"/>
</dbReference>
<dbReference type="InterPro" id="IPR019180">
    <property type="entry name" value="Oxidoreductase-like_N"/>
</dbReference>
<name>A0A2T9Z1A3_9FUNG</name>
<dbReference type="Proteomes" id="UP000245699">
    <property type="component" value="Unassembled WGS sequence"/>
</dbReference>
<evidence type="ECO:0000313" key="4">
    <source>
        <dbReference type="Proteomes" id="UP000245699"/>
    </source>
</evidence>
<feature type="domain" description="Oxidoreductase-like" evidence="1">
    <location>
        <begin position="37"/>
        <end position="73"/>
    </location>
</feature>
<protein>
    <recommendedName>
        <fullName evidence="1">Oxidoreductase-like domain-containing protein</fullName>
    </recommendedName>
</protein>